<feature type="signal peptide" evidence="1">
    <location>
        <begin position="1"/>
        <end position="18"/>
    </location>
</feature>
<accession>A0A3N4JHK8</accession>
<protein>
    <submittedName>
        <fullName evidence="2">Uncharacterized protein</fullName>
    </submittedName>
</protein>
<gene>
    <name evidence="2" type="ORF">L873DRAFT_1811341</name>
</gene>
<dbReference type="EMBL" id="ML120414">
    <property type="protein sequence ID" value="RPA96478.1"/>
    <property type="molecule type" value="Genomic_DNA"/>
</dbReference>
<evidence type="ECO:0000256" key="1">
    <source>
        <dbReference type="SAM" id="SignalP"/>
    </source>
</evidence>
<evidence type="ECO:0000313" key="2">
    <source>
        <dbReference type="EMBL" id="RPA96478.1"/>
    </source>
</evidence>
<keyword evidence="3" id="KW-1185">Reference proteome</keyword>
<organism evidence="2 3">
    <name type="scientific">Choiromyces venosus 120613-1</name>
    <dbReference type="NCBI Taxonomy" id="1336337"/>
    <lineage>
        <taxon>Eukaryota</taxon>
        <taxon>Fungi</taxon>
        <taxon>Dikarya</taxon>
        <taxon>Ascomycota</taxon>
        <taxon>Pezizomycotina</taxon>
        <taxon>Pezizomycetes</taxon>
        <taxon>Pezizales</taxon>
        <taxon>Tuberaceae</taxon>
        <taxon>Choiromyces</taxon>
    </lineage>
</organism>
<dbReference type="Proteomes" id="UP000276215">
    <property type="component" value="Unassembled WGS sequence"/>
</dbReference>
<proteinExistence type="predicted"/>
<feature type="chain" id="PRO_5018265881" evidence="1">
    <location>
        <begin position="19"/>
        <end position="70"/>
    </location>
</feature>
<dbReference type="PROSITE" id="PS51257">
    <property type="entry name" value="PROKAR_LIPOPROTEIN"/>
    <property type="match status" value="1"/>
</dbReference>
<sequence length="70" mass="7685">MRAFSACLAGLILACGYCRPRFVVPGEPTVSGVELGLLGRYFPVRSQVYEGLHSLDNPHPQFLSAGYQDR</sequence>
<reference evidence="2 3" key="1">
    <citation type="journal article" date="2018" name="Nat. Ecol. Evol.">
        <title>Pezizomycetes genomes reveal the molecular basis of ectomycorrhizal truffle lifestyle.</title>
        <authorList>
            <person name="Murat C."/>
            <person name="Payen T."/>
            <person name="Noel B."/>
            <person name="Kuo A."/>
            <person name="Morin E."/>
            <person name="Chen J."/>
            <person name="Kohler A."/>
            <person name="Krizsan K."/>
            <person name="Balestrini R."/>
            <person name="Da Silva C."/>
            <person name="Montanini B."/>
            <person name="Hainaut M."/>
            <person name="Levati E."/>
            <person name="Barry K.W."/>
            <person name="Belfiori B."/>
            <person name="Cichocki N."/>
            <person name="Clum A."/>
            <person name="Dockter R.B."/>
            <person name="Fauchery L."/>
            <person name="Guy J."/>
            <person name="Iotti M."/>
            <person name="Le Tacon F."/>
            <person name="Lindquist E.A."/>
            <person name="Lipzen A."/>
            <person name="Malagnac F."/>
            <person name="Mello A."/>
            <person name="Molinier V."/>
            <person name="Miyauchi S."/>
            <person name="Poulain J."/>
            <person name="Riccioni C."/>
            <person name="Rubini A."/>
            <person name="Sitrit Y."/>
            <person name="Splivallo R."/>
            <person name="Traeger S."/>
            <person name="Wang M."/>
            <person name="Zifcakova L."/>
            <person name="Wipf D."/>
            <person name="Zambonelli A."/>
            <person name="Paolocci F."/>
            <person name="Nowrousian M."/>
            <person name="Ottonello S."/>
            <person name="Baldrian P."/>
            <person name="Spatafora J.W."/>
            <person name="Henrissat B."/>
            <person name="Nagy L.G."/>
            <person name="Aury J.M."/>
            <person name="Wincker P."/>
            <person name="Grigoriev I.V."/>
            <person name="Bonfante P."/>
            <person name="Martin F.M."/>
        </authorList>
    </citation>
    <scope>NUCLEOTIDE SEQUENCE [LARGE SCALE GENOMIC DNA]</scope>
    <source>
        <strain evidence="2 3">120613-1</strain>
    </source>
</reference>
<keyword evidence="1" id="KW-0732">Signal</keyword>
<evidence type="ECO:0000313" key="3">
    <source>
        <dbReference type="Proteomes" id="UP000276215"/>
    </source>
</evidence>
<dbReference type="AlphaFoldDB" id="A0A3N4JHK8"/>
<name>A0A3N4JHK8_9PEZI</name>